<dbReference type="Gene3D" id="3.30.810.10">
    <property type="entry name" value="2-Layer Sandwich"/>
    <property type="match status" value="1"/>
</dbReference>
<keyword evidence="1" id="KW-0067">ATP-binding</keyword>
<feature type="compositionally biased region" description="Polar residues" evidence="2">
    <location>
        <begin position="509"/>
        <end position="526"/>
    </location>
</feature>
<keyword evidence="1" id="KW-0418">Kinase</keyword>
<reference evidence="4" key="1">
    <citation type="submission" date="2021-01" db="EMBL/GenBank/DDBJ databases">
        <authorList>
            <person name="Corre E."/>
            <person name="Pelletier E."/>
            <person name="Niang G."/>
            <person name="Scheremetjew M."/>
            <person name="Finn R."/>
            <person name="Kale V."/>
            <person name="Holt S."/>
            <person name="Cochrane G."/>
            <person name="Meng A."/>
            <person name="Brown T."/>
            <person name="Cohen L."/>
        </authorList>
    </citation>
    <scope>NUCLEOTIDE SEQUENCE</scope>
    <source>
        <strain evidence="4">CCMP2058</strain>
    </source>
</reference>
<accession>A0A7S0GY86</accession>
<protein>
    <recommendedName>
        <fullName evidence="3">PIPK domain-containing protein</fullName>
    </recommendedName>
</protein>
<feature type="region of interest" description="Disordered" evidence="2">
    <location>
        <begin position="317"/>
        <end position="390"/>
    </location>
</feature>
<feature type="domain" description="PIPK" evidence="3">
    <location>
        <begin position="29"/>
        <end position="451"/>
    </location>
</feature>
<dbReference type="InterPro" id="IPR023610">
    <property type="entry name" value="PInositol-4/5-P-5/4-kinase"/>
</dbReference>
<evidence type="ECO:0000313" key="4">
    <source>
        <dbReference type="EMBL" id="CAD8448506.1"/>
    </source>
</evidence>
<dbReference type="EMBL" id="HBEM01013909">
    <property type="protein sequence ID" value="CAD8448506.1"/>
    <property type="molecule type" value="Transcribed_RNA"/>
</dbReference>
<dbReference type="GO" id="GO:0005886">
    <property type="term" value="C:plasma membrane"/>
    <property type="evidence" value="ECO:0007669"/>
    <property type="project" value="TreeGrafter"/>
</dbReference>
<dbReference type="Gene3D" id="3.30.800.10">
    <property type="entry name" value="Phosphatidylinositol Phosphate Kinase II Beta"/>
    <property type="match status" value="1"/>
</dbReference>
<sequence length="526" mass="59553">MDNLERQKSHDIEVKKKRKLLHRVLKNHPEFELTFDMQVGIRHVLGMEQGGIKDATRLSTPLLEDFEETLKLTFPREGSLSPPYTAPHSSRDFKFKAYAPKIFRRIRERFGISSVQFITSVCGNFEYLSFKTNSKSGQFFFYSHDKRYMLKTMTPTECKLLMKILPSYYQHVMENPNTLLCRFYGMHRVRPSGNFRGFHFLIMESVFNTPLEIHQIFDLKGSRVNRYAKRGESVYKDLDFIDNNFSFKLPSTVAKKLKAVVQHDAAFLKEQSLMDYSLLVGIHYRDGKQKKIEYNQDRIRRLKDKKEKKIDMKPIGVPNKYNVISQPKDKNVKMSQGQGPASNPELRAPDKANSVNHSAPALTHSEKKGGKPGPSKAAVPAHHGGLSSVDSNGRPGNMIFYVGIIDILTEYGLQKSFEHTFSSLFKDGNLISCVPAGVYGNRFQDFLVSRIEEVEVESSAVELIAESKEVINITLTKEVLGGHKGSTASDGKTSEESMKVTFEHARTANPRSQKPSPSNQALSGAS</sequence>
<dbReference type="SMART" id="SM00330">
    <property type="entry name" value="PIPKc"/>
    <property type="match status" value="1"/>
</dbReference>
<dbReference type="GO" id="GO:0005524">
    <property type="term" value="F:ATP binding"/>
    <property type="evidence" value="ECO:0007669"/>
    <property type="project" value="UniProtKB-UniRule"/>
</dbReference>
<keyword evidence="1" id="KW-0808">Transferase</keyword>
<dbReference type="Pfam" id="PF01504">
    <property type="entry name" value="PIP5K"/>
    <property type="match status" value="1"/>
</dbReference>
<dbReference type="PROSITE" id="PS51455">
    <property type="entry name" value="PIPK"/>
    <property type="match status" value="1"/>
</dbReference>
<keyword evidence="1" id="KW-0547">Nucleotide-binding</keyword>
<dbReference type="InterPro" id="IPR027483">
    <property type="entry name" value="PInositol-4-P-4/5-kinase_C_sf"/>
</dbReference>
<dbReference type="PANTHER" id="PTHR23086:SF8">
    <property type="entry name" value="PHOSPHATIDYLINOSITOL 5-PHOSPHATE 4-KINASE, ISOFORM A"/>
    <property type="match status" value="1"/>
</dbReference>
<dbReference type="CDD" id="cd00139">
    <property type="entry name" value="PIPKc"/>
    <property type="match status" value="1"/>
</dbReference>
<dbReference type="AlphaFoldDB" id="A0A7S0GY86"/>
<dbReference type="PANTHER" id="PTHR23086">
    <property type="entry name" value="PHOSPHATIDYLINOSITOL-4-PHOSPHATE 5-KINASE"/>
    <property type="match status" value="1"/>
</dbReference>
<organism evidence="4">
    <name type="scientific">Amorphochlora amoebiformis</name>
    <dbReference type="NCBI Taxonomy" id="1561963"/>
    <lineage>
        <taxon>Eukaryota</taxon>
        <taxon>Sar</taxon>
        <taxon>Rhizaria</taxon>
        <taxon>Cercozoa</taxon>
        <taxon>Chlorarachniophyceae</taxon>
        <taxon>Amorphochlora</taxon>
    </lineage>
</organism>
<gene>
    <name evidence="4" type="ORF">LAMO00422_LOCUS9568</name>
</gene>
<proteinExistence type="predicted"/>
<evidence type="ECO:0000256" key="1">
    <source>
        <dbReference type="PROSITE-ProRule" id="PRU00781"/>
    </source>
</evidence>
<dbReference type="InterPro" id="IPR002498">
    <property type="entry name" value="PInositol-4-P-4/5-kinase_core"/>
</dbReference>
<dbReference type="GO" id="GO:0016308">
    <property type="term" value="F:1-phosphatidylinositol-4-phosphate 5-kinase activity"/>
    <property type="evidence" value="ECO:0007669"/>
    <property type="project" value="TreeGrafter"/>
</dbReference>
<dbReference type="GO" id="GO:0046854">
    <property type="term" value="P:phosphatidylinositol phosphate biosynthetic process"/>
    <property type="evidence" value="ECO:0007669"/>
    <property type="project" value="TreeGrafter"/>
</dbReference>
<name>A0A7S0GY86_9EUKA</name>
<feature type="compositionally biased region" description="Basic and acidic residues" evidence="2">
    <location>
        <begin position="492"/>
        <end position="506"/>
    </location>
</feature>
<evidence type="ECO:0000256" key="2">
    <source>
        <dbReference type="SAM" id="MobiDB-lite"/>
    </source>
</evidence>
<dbReference type="InterPro" id="IPR027484">
    <property type="entry name" value="PInositol-4-P-5-kinase_N"/>
</dbReference>
<feature type="region of interest" description="Disordered" evidence="2">
    <location>
        <begin position="482"/>
        <end position="526"/>
    </location>
</feature>
<evidence type="ECO:0000259" key="3">
    <source>
        <dbReference type="PROSITE" id="PS51455"/>
    </source>
</evidence>
<dbReference type="SUPFAM" id="SSF56104">
    <property type="entry name" value="SAICAR synthase-like"/>
    <property type="match status" value="1"/>
</dbReference>